<evidence type="ECO:0000313" key="5">
    <source>
        <dbReference type="Proteomes" id="UP000190341"/>
    </source>
</evidence>
<dbReference type="PANTHER" id="PTHR43798:SF14">
    <property type="entry name" value="SERINE HYDROLASE-LIKE PROTEIN DDB_G0286239"/>
    <property type="match status" value="1"/>
</dbReference>
<dbReference type="PRINTS" id="PR00111">
    <property type="entry name" value="ABHYDROLASE"/>
</dbReference>
<dbReference type="InterPro" id="IPR050266">
    <property type="entry name" value="AB_hydrolase_sf"/>
</dbReference>
<dbReference type="Proteomes" id="UP000190341">
    <property type="component" value="Unassembled WGS sequence"/>
</dbReference>
<dbReference type="AlphaFoldDB" id="A0A1T5KK88"/>
<dbReference type="SUPFAM" id="SSF53474">
    <property type="entry name" value="alpha/beta-Hydrolases"/>
    <property type="match status" value="1"/>
</dbReference>
<comment type="similarity">
    <text evidence="1">Belongs to the AB hydrolase superfamily.</text>
</comment>
<sequence length="281" mass="29989">MNLREFSAPIAMGELRGLRGGTPGAPRVIALHGWLDNAASFVPLAACLPDLELVIPDLPGHGHSVHLGPGAEYTSGVAVNAVLDLADALEWEQFYLLGHSMGAGIASLLAASSPHRVQGLVAIEALGGLSETVARTAARWQEAIAAARALPDKRLRLFPDLAMPVRARMQANQLSEANARLLVERGVRAVEGGHVWSSDQRLTLPTPQRLDEAQVSALVAGIDCRTRVIYAEPAQPYFPEPLRSQRAGLLPHGELIVLPGTHHLHMEDPIAVAAAIGDFFQ</sequence>
<dbReference type="PANTHER" id="PTHR43798">
    <property type="entry name" value="MONOACYLGLYCEROL LIPASE"/>
    <property type="match status" value="1"/>
</dbReference>
<dbReference type="InterPro" id="IPR000073">
    <property type="entry name" value="AB_hydrolase_1"/>
</dbReference>
<evidence type="ECO:0000259" key="3">
    <source>
        <dbReference type="Pfam" id="PF00561"/>
    </source>
</evidence>
<organism evidence="4 5">
    <name type="scientific">Pseudoxanthomonas indica</name>
    <dbReference type="NCBI Taxonomy" id="428993"/>
    <lineage>
        <taxon>Bacteria</taxon>
        <taxon>Pseudomonadati</taxon>
        <taxon>Pseudomonadota</taxon>
        <taxon>Gammaproteobacteria</taxon>
        <taxon>Lysobacterales</taxon>
        <taxon>Lysobacteraceae</taxon>
        <taxon>Pseudoxanthomonas</taxon>
    </lineage>
</organism>
<feature type="domain" description="AB hydrolase-1" evidence="3">
    <location>
        <begin position="26"/>
        <end position="158"/>
    </location>
</feature>
<dbReference type="Pfam" id="PF00561">
    <property type="entry name" value="Abhydrolase_1"/>
    <property type="match status" value="1"/>
</dbReference>
<dbReference type="GO" id="GO:0016787">
    <property type="term" value="F:hydrolase activity"/>
    <property type="evidence" value="ECO:0007669"/>
    <property type="project" value="UniProtKB-KW"/>
</dbReference>
<name>A0A1T5KK88_9GAMM</name>
<proteinExistence type="inferred from homology"/>
<evidence type="ECO:0000256" key="1">
    <source>
        <dbReference type="ARBA" id="ARBA00008645"/>
    </source>
</evidence>
<accession>A0A1T5KK88</accession>
<reference evidence="4 5" key="1">
    <citation type="submission" date="2017-02" db="EMBL/GenBank/DDBJ databases">
        <authorList>
            <person name="Peterson S.W."/>
        </authorList>
    </citation>
    <scope>NUCLEOTIDE SEQUENCE [LARGE SCALE GENOMIC DNA]</scope>
    <source>
        <strain evidence="4 5">P15</strain>
    </source>
</reference>
<protein>
    <submittedName>
        <fullName evidence="4">Epoxide hydrolase. Serine peptidase. MEROPS family S33</fullName>
    </submittedName>
</protein>
<keyword evidence="5" id="KW-1185">Reference proteome</keyword>
<dbReference type="Gene3D" id="3.40.50.1820">
    <property type="entry name" value="alpha/beta hydrolase"/>
    <property type="match status" value="1"/>
</dbReference>
<dbReference type="InterPro" id="IPR029058">
    <property type="entry name" value="AB_hydrolase_fold"/>
</dbReference>
<gene>
    <name evidence="4" type="ORF">SAMN06296058_1785</name>
</gene>
<dbReference type="EMBL" id="FUZV01000001">
    <property type="protein sequence ID" value="SKC64174.1"/>
    <property type="molecule type" value="Genomic_DNA"/>
</dbReference>
<evidence type="ECO:0000256" key="2">
    <source>
        <dbReference type="ARBA" id="ARBA00022801"/>
    </source>
</evidence>
<dbReference type="STRING" id="428993.SAMN06296058_1785"/>
<evidence type="ECO:0000313" key="4">
    <source>
        <dbReference type="EMBL" id="SKC64174.1"/>
    </source>
</evidence>
<keyword evidence="2 4" id="KW-0378">Hydrolase</keyword>
<dbReference type="GO" id="GO:0016020">
    <property type="term" value="C:membrane"/>
    <property type="evidence" value="ECO:0007669"/>
    <property type="project" value="TreeGrafter"/>
</dbReference>